<name>D7BPR1_ARCHD</name>
<gene>
    <name evidence="1" type="ordered locus">Arch_1200</name>
</gene>
<keyword evidence="2" id="KW-1185">Reference proteome</keyword>
<dbReference type="RefSeq" id="WP_013170402.1">
    <property type="nucleotide sequence ID" value="NC_014218.1"/>
</dbReference>
<dbReference type="KEGG" id="ahe:Arch_1200"/>
<reference evidence="1 2" key="1">
    <citation type="journal article" date="2010" name="Stand. Genomic Sci.">
        <title>Complete genome sequence of Arcanobacterium haemolyticum type strain (11018).</title>
        <authorList>
            <person name="Yasawong M."/>
            <person name="Teshima H."/>
            <person name="Lapidus A."/>
            <person name="Nolan M."/>
            <person name="Lucas S."/>
            <person name="Glavina Del Rio T."/>
            <person name="Tice H."/>
            <person name="Cheng J."/>
            <person name="Bruce D."/>
            <person name="Detter C."/>
            <person name="Tapia R."/>
            <person name="Han C."/>
            <person name="Goodwin L."/>
            <person name="Pitluck S."/>
            <person name="Liolios K."/>
            <person name="Ivanova N."/>
            <person name="Mavromatis K."/>
            <person name="Mikhailova N."/>
            <person name="Pati A."/>
            <person name="Chen A."/>
            <person name="Palaniappan K."/>
            <person name="Land M."/>
            <person name="Hauser L."/>
            <person name="Chang Y."/>
            <person name="Jeffries C."/>
            <person name="Rohde M."/>
            <person name="Sikorski J."/>
            <person name="Pukall R."/>
            <person name="Goker M."/>
            <person name="Woyke T."/>
            <person name="Bristow J."/>
            <person name="Eisen J."/>
            <person name="Markowitz V."/>
            <person name="Hugenholtz P."/>
            <person name="Kyrpides N."/>
            <person name="Klenk H."/>
        </authorList>
    </citation>
    <scope>NUCLEOTIDE SEQUENCE [LARGE SCALE GENOMIC DNA]</scope>
    <source>
        <strain evidence="2">ATCC 9345 / DSM 20595 / CCUG 17215 / LMG 16163 / NBRC 15585 / NCTC 8452 / 11018</strain>
    </source>
</reference>
<organism evidence="1 2">
    <name type="scientific">Arcanobacterium haemolyticum (strain ATCC 9345 / DSM 20595 / CCM 5947 / CCUG 17215 / LMG 16163 / NBRC 15585 / NCTC 8452 / 11018)</name>
    <dbReference type="NCBI Taxonomy" id="644284"/>
    <lineage>
        <taxon>Bacteria</taxon>
        <taxon>Bacillati</taxon>
        <taxon>Actinomycetota</taxon>
        <taxon>Actinomycetes</taxon>
        <taxon>Actinomycetales</taxon>
        <taxon>Actinomycetaceae</taxon>
        <taxon>Arcanobacterium</taxon>
    </lineage>
</organism>
<dbReference type="STRING" id="644284.Arch_1200"/>
<accession>D7BPR1</accession>
<proteinExistence type="predicted"/>
<dbReference type="Pfam" id="PF14253">
    <property type="entry name" value="AbiH"/>
    <property type="match status" value="1"/>
</dbReference>
<protein>
    <submittedName>
        <fullName evidence="1">Uncharacterized protein</fullName>
    </submittedName>
</protein>
<dbReference type="Proteomes" id="UP000000376">
    <property type="component" value="Chromosome"/>
</dbReference>
<dbReference type="EMBL" id="CP002045">
    <property type="protein sequence ID" value="ADH92910.1"/>
    <property type="molecule type" value="Genomic_DNA"/>
</dbReference>
<evidence type="ECO:0000313" key="1">
    <source>
        <dbReference type="EMBL" id="ADH92910.1"/>
    </source>
</evidence>
<dbReference type="HOGENOM" id="CLU_2476608_0_0_11"/>
<sequence>MLQERMRQWMGTVEPAKTSFNRVAKLVEDADVIITMNYTDTVERLYSGGSVELIHIHGRYSSRNGRLVVGSPEGERVTVRAITKNQI</sequence>
<dbReference type="AlphaFoldDB" id="D7BPR1"/>
<dbReference type="InterPro" id="IPR025935">
    <property type="entry name" value="AbiH"/>
</dbReference>
<evidence type="ECO:0000313" key="2">
    <source>
        <dbReference type="Proteomes" id="UP000000376"/>
    </source>
</evidence>